<dbReference type="AlphaFoldDB" id="G7I0V0"/>
<evidence type="ECO:0000256" key="4">
    <source>
        <dbReference type="SAM" id="MobiDB-lite"/>
    </source>
</evidence>
<evidence type="ECO:0000259" key="7">
    <source>
        <dbReference type="Pfam" id="PF03717"/>
    </source>
</evidence>
<evidence type="ECO:0000313" key="8">
    <source>
        <dbReference type="EMBL" id="CCE56065.1"/>
    </source>
</evidence>
<feature type="transmembrane region" description="Helical" evidence="5">
    <location>
        <begin position="132"/>
        <end position="152"/>
    </location>
</feature>
<evidence type="ECO:0000256" key="2">
    <source>
        <dbReference type="ARBA" id="ARBA00007171"/>
    </source>
</evidence>
<comment type="similarity">
    <text evidence="2">Belongs to the transpeptidase family.</text>
</comment>
<evidence type="ECO:0000256" key="3">
    <source>
        <dbReference type="ARBA" id="ARBA00023136"/>
    </source>
</evidence>
<dbReference type="Gene3D" id="3.90.1310.10">
    <property type="entry name" value="Penicillin-binding protein 2a (Domain 2)"/>
    <property type="match status" value="1"/>
</dbReference>
<keyword evidence="5" id="KW-1133">Transmembrane helix</keyword>
<comment type="subcellular location">
    <subcellularLocation>
        <location evidence="1">Membrane</location>
    </subcellularLocation>
</comment>
<feature type="region of interest" description="Disordered" evidence="4">
    <location>
        <begin position="1"/>
        <end position="114"/>
    </location>
</feature>
<dbReference type="InterPro" id="IPR001460">
    <property type="entry name" value="PCN-bd_Tpept"/>
</dbReference>
<keyword evidence="5" id="KW-0812">Transmembrane</keyword>
<dbReference type="GO" id="GO:0005886">
    <property type="term" value="C:plasma membrane"/>
    <property type="evidence" value="ECO:0007669"/>
    <property type="project" value="TreeGrafter"/>
</dbReference>
<dbReference type="Gene3D" id="3.30.450.330">
    <property type="match status" value="1"/>
</dbReference>
<dbReference type="Proteomes" id="UP000004840">
    <property type="component" value="Unassembled WGS sequence"/>
</dbReference>
<dbReference type="EMBL" id="CAFW01000094">
    <property type="protein sequence ID" value="CCE56065.1"/>
    <property type="molecule type" value="Genomic_DNA"/>
</dbReference>
<feature type="domain" description="Penicillin-binding protein transpeptidase" evidence="6">
    <location>
        <begin position="407"/>
        <end position="725"/>
    </location>
</feature>
<dbReference type="InterPro" id="IPR012338">
    <property type="entry name" value="Beta-lactam/transpept-like"/>
</dbReference>
<evidence type="ECO:0000256" key="1">
    <source>
        <dbReference type="ARBA" id="ARBA00004370"/>
    </source>
</evidence>
<dbReference type="InterPro" id="IPR005311">
    <property type="entry name" value="PBP_dimer"/>
</dbReference>
<organism evidence="8 9">
    <name type="scientific">Corynebacterium casei UCMA 3821</name>
    <dbReference type="NCBI Taxonomy" id="1110505"/>
    <lineage>
        <taxon>Bacteria</taxon>
        <taxon>Bacillati</taxon>
        <taxon>Actinomycetota</taxon>
        <taxon>Actinomycetes</taxon>
        <taxon>Mycobacteriales</taxon>
        <taxon>Corynebacteriaceae</taxon>
        <taxon>Corynebacterium</taxon>
    </lineage>
</organism>
<name>G7I0V0_9CORY</name>
<reference evidence="8 9" key="1">
    <citation type="journal article" date="2012" name="J. Bacteriol.">
        <title>Genome Sequence of Corynebacterium casei UCMA 3821, Isolated from a Smear-Ripened Cheese.</title>
        <authorList>
            <person name="Monnet C."/>
            <person name="Loux V."/>
            <person name="Bento P."/>
            <person name="Gibrat J.F."/>
            <person name="Straub C."/>
            <person name="Bonnarme P."/>
            <person name="Landaud S."/>
            <person name="Irlinger F."/>
        </authorList>
    </citation>
    <scope>NUCLEOTIDE SEQUENCE [LARGE SCALE GENOMIC DNA]</scope>
    <source>
        <strain evidence="8 9">UCMA 3821</strain>
    </source>
</reference>
<feature type="compositionally biased region" description="Polar residues" evidence="4">
    <location>
        <begin position="45"/>
        <end position="62"/>
    </location>
</feature>
<feature type="domain" description="Penicillin-binding protein dimerisation" evidence="7">
    <location>
        <begin position="175"/>
        <end position="359"/>
    </location>
</feature>
<keyword evidence="3 5" id="KW-0472">Membrane</keyword>
<accession>G7I0V0</accession>
<dbReference type="SUPFAM" id="SSF56519">
    <property type="entry name" value="Penicillin binding protein dimerisation domain"/>
    <property type="match status" value="1"/>
</dbReference>
<evidence type="ECO:0000256" key="5">
    <source>
        <dbReference type="SAM" id="Phobius"/>
    </source>
</evidence>
<evidence type="ECO:0000259" key="6">
    <source>
        <dbReference type="Pfam" id="PF00905"/>
    </source>
</evidence>
<dbReference type="InterPro" id="IPR036138">
    <property type="entry name" value="PBP_dimer_sf"/>
</dbReference>
<dbReference type="GO" id="GO:0071555">
    <property type="term" value="P:cell wall organization"/>
    <property type="evidence" value="ECO:0007669"/>
    <property type="project" value="TreeGrafter"/>
</dbReference>
<feature type="compositionally biased region" description="Basic and acidic residues" evidence="4">
    <location>
        <begin position="63"/>
        <end position="77"/>
    </location>
</feature>
<gene>
    <name evidence="8" type="ORF">CCAS_12995</name>
</gene>
<proteinExistence type="inferred from homology"/>
<dbReference type="Pfam" id="PF03717">
    <property type="entry name" value="PBP_dimer"/>
    <property type="match status" value="1"/>
</dbReference>
<feature type="compositionally biased region" description="Low complexity" evidence="4">
    <location>
        <begin position="79"/>
        <end position="114"/>
    </location>
</feature>
<feature type="compositionally biased region" description="Basic and acidic residues" evidence="4">
    <location>
        <begin position="14"/>
        <end position="32"/>
    </location>
</feature>
<dbReference type="PANTHER" id="PTHR30627">
    <property type="entry name" value="PEPTIDOGLYCAN D,D-TRANSPEPTIDASE"/>
    <property type="match status" value="1"/>
</dbReference>
<dbReference type="PANTHER" id="PTHR30627:SF1">
    <property type="entry name" value="PEPTIDOGLYCAN D,D-TRANSPEPTIDASE FTSI"/>
    <property type="match status" value="1"/>
</dbReference>
<dbReference type="InterPro" id="IPR050515">
    <property type="entry name" value="Beta-lactam/transpept"/>
</dbReference>
<dbReference type="GO" id="GO:0008658">
    <property type="term" value="F:penicillin binding"/>
    <property type="evidence" value="ECO:0007669"/>
    <property type="project" value="InterPro"/>
</dbReference>
<dbReference type="SUPFAM" id="SSF56601">
    <property type="entry name" value="beta-lactamase/transpeptidase-like"/>
    <property type="match status" value="1"/>
</dbReference>
<protein>
    <submittedName>
        <fullName evidence="8">Penicillin-binding protein</fullName>
    </submittedName>
</protein>
<comment type="caution">
    <text evidence="8">The sequence shown here is derived from an EMBL/GenBank/DDBJ whole genome shotgun (WGS) entry which is preliminary data.</text>
</comment>
<sequence length="749" mass="81158">MTPPHSGDPRRRRRNEDGETPRHNEGRQESRSGRGRRPSSHASRDWSTNDADQYRAGSSRSRTPSDREKMRAGDRRVGAGRAASQRTTSQRAAQQQAAAKRTEAARPAVAGQGAKKAVKKVLAQQPMMAKRLNLIISILLIITVVLVGRLAWVQVVWGPDLAARAEAQRTRVYVEPARRGEVVDRDGQRIAYTMAARSLTVSPTRLRDELREQEEIEASNEGELSGMSEEEQNEFLDERLTQRLEEMAEGIPDVIEESGASTTNVDSEQIMDKLRADTQYEVLVRNVDPDIAVEIANTYHGVAADHQDIRQYPNGAIAENIIGKVSMDGQGQFGFEASGDSLLTGIDGRSTEDVSTDGQLIPGTVRDEVEAIDGSNVQLTLDLDLQTYVQQKLEQAVDNSGAKMGEAVVLDAVTGEVLSMANTGTIDPNKDIEAQLADGKDFENRSISHPYEPGSVAKVVTAAAAIEEGLTTPEEVHQVPGSIDVAGVTVADAWQHGVEPYTTTGIFGKSSNVGTLQIAERLGEEKFAEYLEKFGLGKTTGSELPNESSGLLPALEQWSGGTFANLPIGQGMSWTTLQMASVYQAMANEGERVEPRIIDSITDADGKDIPQDEPGTTQVVSPETAKTVTDMFRSTFQEDPAYVQNGTAMGNDIEGYQLSGKTGTAQKVNPETGAYSESAYWITFAGIAPADDPRFVVAIMLDEPQSGTNDDGSGGQSAAPLFSDIASWLLNRDNIPTSPEGKRWVMTQY</sequence>
<dbReference type="Pfam" id="PF00905">
    <property type="entry name" value="Transpeptidase"/>
    <property type="match status" value="1"/>
</dbReference>
<evidence type="ECO:0000313" key="9">
    <source>
        <dbReference type="Proteomes" id="UP000004840"/>
    </source>
</evidence>
<dbReference type="Gene3D" id="3.40.710.10">
    <property type="entry name" value="DD-peptidase/beta-lactamase superfamily"/>
    <property type="match status" value="1"/>
</dbReference>